<dbReference type="EMBL" id="CAMXCT030000010">
    <property type="protein sequence ID" value="CAL4759727.1"/>
    <property type="molecule type" value="Genomic_DNA"/>
</dbReference>
<keyword evidence="3" id="KW-1185">Reference proteome</keyword>
<name>A0A9P1BH48_9DINO</name>
<evidence type="ECO:0000313" key="1">
    <source>
        <dbReference type="EMBL" id="CAI3972415.1"/>
    </source>
</evidence>
<proteinExistence type="predicted"/>
<dbReference type="EMBL" id="CAMXCT020000010">
    <property type="protein sequence ID" value="CAL1125790.1"/>
    <property type="molecule type" value="Genomic_DNA"/>
</dbReference>
<reference evidence="2" key="2">
    <citation type="submission" date="2024-04" db="EMBL/GenBank/DDBJ databases">
        <authorList>
            <person name="Chen Y."/>
            <person name="Shah S."/>
            <person name="Dougan E. K."/>
            <person name="Thang M."/>
            <person name="Chan C."/>
        </authorList>
    </citation>
    <scope>NUCLEOTIDE SEQUENCE [LARGE SCALE GENOMIC DNA]</scope>
</reference>
<dbReference type="EMBL" id="CAMXCT010000010">
    <property type="protein sequence ID" value="CAI3972415.1"/>
    <property type="molecule type" value="Genomic_DNA"/>
</dbReference>
<organism evidence="1">
    <name type="scientific">Cladocopium goreaui</name>
    <dbReference type="NCBI Taxonomy" id="2562237"/>
    <lineage>
        <taxon>Eukaryota</taxon>
        <taxon>Sar</taxon>
        <taxon>Alveolata</taxon>
        <taxon>Dinophyceae</taxon>
        <taxon>Suessiales</taxon>
        <taxon>Symbiodiniaceae</taxon>
        <taxon>Cladocopium</taxon>
    </lineage>
</organism>
<comment type="caution">
    <text evidence="1">The sequence shown here is derived from an EMBL/GenBank/DDBJ whole genome shotgun (WGS) entry which is preliminary data.</text>
</comment>
<evidence type="ECO:0008006" key="4">
    <source>
        <dbReference type="Google" id="ProtNLM"/>
    </source>
</evidence>
<gene>
    <name evidence="1" type="ORF">C1SCF055_LOCUS1001</name>
</gene>
<dbReference type="AlphaFoldDB" id="A0A9P1BH48"/>
<dbReference type="OrthoDB" id="416394at2759"/>
<evidence type="ECO:0000313" key="3">
    <source>
        <dbReference type="Proteomes" id="UP001152797"/>
    </source>
</evidence>
<sequence length="567" mass="63109">MDRRAPLNNLEYDQGTLEGRWALICEREWETLKSLGSQLPCGDCHHVLAAQAARKEYHWTQLSPAKKELWREAAIKGWNVYIDNNAIQGLSFILHCQKIRKGLAKRNQLDKILQPRFVLTDKHDGLRTESHPLPISASSRLVMPGFKDRSNLGGRLRRDAPTGSRMARHILFSIAAFFTQWMLIAADIKSAFLKCAADEKRNPLIPSLPGQLCRVLKGIFGLADAPREWWLRLSRAMEEHGWTRTLVDGAIWCLRVTNEAGERTLEALVVAHVDDLLFAGGVKGKASLDAIGTELGFGSLEEGDFTWCGKRIRRASDGTIRLSMREYHENLQEILLPKHRKSDPTSQLDASEARQLRALLGSLQWLVAQLRFDMSYAASALQGEHPPTIATVLKANSIMREFKVDLETCRSTYSAETLAAEEAFDVGQLLRGFVATVRGFDMLGRAADVAINAVKMTVVVDAKDVHEKGNSDTATNGSQKSIMKKGSWSISYSPEFVKQVMKARSRKSPVVAKASAELPGVAVDGNDAIERRGWHFTSGVGVQAGRPMVDLMLAKLKKFGISLKMRR</sequence>
<protein>
    <recommendedName>
        <fullName evidence="4">Reverse transcriptase Ty1/copia-type domain-containing protein</fullName>
    </recommendedName>
</protein>
<dbReference type="Proteomes" id="UP001152797">
    <property type="component" value="Unassembled WGS sequence"/>
</dbReference>
<evidence type="ECO:0000313" key="2">
    <source>
        <dbReference type="EMBL" id="CAL1125790.1"/>
    </source>
</evidence>
<reference evidence="1" key="1">
    <citation type="submission" date="2022-10" db="EMBL/GenBank/DDBJ databases">
        <authorList>
            <person name="Chen Y."/>
            <person name="Dougan E. K."/>
            <person name="Chan C."/>
            <person name="Rhodes N."/>
            <person name="Thang M."/>
        </authorList>
    </citation>
    <scope>NUCLEOTIDE SEQUENCE</scope>
</reference>
<accession>A0A9P1BH48</accession>